<dbReference type="NCBIfam" id="NF010181">
    <property type="entry name" value="PRK13660.1"/>
    <property type="match status" value="1"/>
</dbReference>
<evidence type="ECO:0000256" key="1">
    <source>
        <dbReference type="HAMAP-Rule" id="MF_01575"/>
    </source>
</evidence>
<accession>A0A846MBF9</accession>
<dbReference type="HAMAP" id="MF_01575">
    <property type="entry name" value="UPF0398"/>
    <property type="match status" value="1"/>
</dbReference>
<dbReference type="InterPro" id="IPR010697">
    <property type="entry name" value="YspA"/>
</dbReference>
<dbReference type="AlphaFoldDB" id="A0A846MBF9"/>
<comment type="similarity">
    <text evidence="1">Belongs to the UPF0398 family.</text>
</comment>
<dbReference type="PANTHER" id="PTHR38440:SF1">
    <property type="entry name" value="UPF0398 PROTEIN SPR0331"/>
    <property type="match status" value="1"/>
</dbReference>
<evidence type="ECO:0000313" key="3">
    <source>
        <dbReference type="Proteomes" id="UP000532769"/>
    </source>
</evidence>
<organism evidence="2 3">
    <name type="scientific">Saccharococcus thermophilus</name>
    <dbReference type="NCBI Taxonomy" id="29396"/>
    <lineage>
        <taxon>Bacteria</taxon>
        <taxon>Bacillati</taxon>
        <taxon>Bacillota</taxon>
        <taxon>Bacilli</taxon>
        <taxon>Bacillales</taxon>
        <taxon>Anoxybacillaceae</taxon>
        <taxon>Saccharococcus</taxon>
    </lineage>
</organism>
<dbReference type="Gene3D" id="3.40.50.450">
    <property type="match status" value="1"/>
</dbReference>
<dbReference type="Pfam" id="PF06908">
    <property type="entry name" value="YpsA"/>
    <property type="match status" value="1"/>
</dbReference>
<proteinExistence type="inferred from homology"/>
<dbReference type="PIRSF" id="PIRSF021290">
    <property type="entry name" value="DUF1273"/>
    <property type="match status" value="1"/>
</dbReference>
<comment type="caution">
    <text evidence="2">The sequence shown here is derived from an EMBL/GenBank/DDBJ whole genome shotgun (WGS) entry which is preliminary data.</text>
</comment>
<dbReference type="PANTHER" id="PTHR38440">
    <property type="entry name" value="UPF0398 PROTEIN YPSA"/>
    <property type="match status" value="1"/>
</dbReference>
<dbReference type="RefSeq" id="WP_166909368.1">
    <property type="nucleotide sequence ID" value="NZ_JAASRS010000001.1"/>
</dbReference>
<evidence type="ECO:0000313" key="2">
    <source>
        <dbReference type="EMBL" id="NIK14866.1"/>
    </source>
</evidence>
<keyword evidence="3" id="KW-1185">Reference proteome</keyword>
<sequence length="180" mass="21319">MRVLAVTGYKPYELNIFSNNHPAVSYIQLAIRQRLLPLLDEGLEWIVISGQLGVELWAAETAYDLRMEYPQLQVAILTPFLNQEERWNEMNREYYEWIVSQADFVDSITKRPYESPAQFRWKNEWIVRKSDGLLIVYDEEKEGTPKYMLEVAKRKENYAIFPITFSDLQAIIEEVQFNET</sequence>
<protein>
    <recommendedName>
        <fullName evidence="1">UPF0398 protein BDD39_001376</fullName>
    </recommendedName>
</protein>
<gene>
    <name evidence="2" type="ORF">BDD39_001376</name>
</gene>
<dbReference type="SUPFAM" id="SSF102405">
    <property type="entry name" value="MCP/YpsA-like"/>
    <property type="match status" value="1"/>
</dbReference>
<dbReference type="Proteomes" id="UP000532769">
    <property type="component" value="Unassembled WGS sequence"/>
</dbReference>
<reference evidence="2 3" key="1">
    <citation type="submission" date="2020-03" db="EMBL/GenBank/DDBJ databases">
        <title>Genomic Encyclopedia of Archaeal and Bacterial Type Strains, Phase II (KMG-II): from individual species to whole genera.</title>
        <authorList>
            <person name="Goeker M."/>
        </authorList>
    </citation>
    <scope>NUCLEOTIDE SEQUENCE [LARGE SCALE GENOMIC DNA]</scope>
    <source>
        <strain evidence="2 3">DSM 4749</strain>
    </source>
</reference>
<name>A0A846MBF9_9BACL</name>
<dbReference type="EMBL" id="JAASRS010000001">
    <property type="protein sequence ID" value="NIK14866.1"/>
    <property type="molecule type" value="Genomic_DNA"/>
</dbReference>